<comment type="caution">
    <text evidence="1">The sequence shown here is derived from an EMBL/GenBank/DDBJ whole genome shotgun (WGS) entry which is preliminary data.</text>
</comment>
<dbReference type="AlphaFoldDB" id="A0AAX6E081"/>
<gene>
    <name evidence="1" type="ORF">M6B38_216895</name>
</gene>
<dbReference type="Proteomes" id="UP001140949">
    <property type="component" value="Unassembled WGS sequence"/>
</dbReference>
<organism evidence="1 2">
    <name type="scientific">Iris pallida</name>
    <name type="common">Sweet iris</name>
    <dbReference type="NCBI Taxonomy" id="29817"/>
    <lineage>
        <taxon>Eukaryota</taxon>
        <taxon>Viridiplantae</taxon>
        <taxon>Streptophyta</taxon>
        <taxon>Embryophyta</taxon>
        <taxon>Tracheophyta</taxon>
        <taxon>Spermatophyta</taxon>
        <taxon>Magnoliopsida</taxon>
        <taxon>Liliopsida</taxon>
        <taxon>Asparagales</taxon>
        <taxon>Iridaceae</taxon>
        <taxon>Iridoideae</taxon>
        <taxon>Irideae</taxon>
        <taxon>Iris</taxon>
    </lineage>
</organism>
<reference evidence="1" key="2">
    <citation type="submission" date="2023-04" db="EMBL/GenBank/DDBJ databases">
        <authorList>
            <person name="Bruccoleri R.E."/>
            <person name="Oakeley E.J."/>
            <person name="Faust A.-M."/>
            <person name="Dessus-Babus S."/>
            <person name="Altorfer M."/>
            <person name="Burckhardt D."/>
            <person name="Oertli M."/>
            <person name="Naumann U."/>
            <person name="Petersen F."/>
            <person name="Wong J."/>
        </authorList>
    </citation>
    <scope>NUCLEOTIDE SEQUENCE</scope>
    <source>
        <strain evidence="1">GSM-AAB239-AS_SAM_17_03QT</strain>
        <tissue evidence="1">Leaf</tissue>
    </source>
</reference>
<sequence length="50" mass="5977">MHICSSPVLISKFRNLKLIWLNSKFHFLSQFLDFRLLLTHRTQDLGLSNF</sequence>
<evidence type="ECO:0000313" key="1">
    <source>
        <dbReference type="EMBL" id="KAJ6797383.1"/>
    </source>
</evidence>
<dbReference type="EMBL" id="JANAVB010040820">
    <property type="protein sequence ID" value="KAJ6797383.1"/>
    <property type="molecule type" value="Genomic_DNA"/>
</dbReference>
<name>A0AAX6E081_IRIPA</name>
<accession>A0AAX6E081</accession>
<reference evidence="1" key="1">
    <citation type="journal article" date="2023" name="GigaByte">
        <title>Genome assembly of the bearded iris, Iris pallida Lam.</title>
        <authorList>
            <person name="Bruccoleri R.E."/>
            <person name="Oakeley E.J."/>
            <person name="Faust A.M.E."/>
            <person name="Altorfer M."/>
            <person name="Dessus-Babus S."/>
            <person name="Burckhardt D."/>
            <person name="Oertli M."/>
            <person name="Naumann U."/>
            <person name="Petersen F."/>
            <person name="Wong J."/>
        </authorList>
    </citation>
    <scope>NUCLEOTIDE SEQUENCE</scope>
    <source>
        <strain evidence="1">GSM-AAB239-AS_SAM_17_03QT</strain>
    </source>
</reference>
<keyword evidence="2" id="KW-1185">Reference proteome</keyword>
<protein>
    <submittedName>
        <fullName evidence="1">Uncharacterized protein</fullName>
    </submittedName>
</protein>
<proteinExistence type="predicted"/>
<evidence type="ECO:0000313" key="2">
    <source>
        <dbReference type="Proteomes" id="UP001140949"/>
    </source>
</evidence>